<dbReference type="GO" id="GO:0005737">
    <property type="term" value="C:cytoplasm"/>
    <property type="evidence" value="ECO:0007669"/>
    <property type="project" value="TreeGrafter"/>
</dbReference>
<keyword evidence="1" id="KW-0378">Hydrolase</keyword>
<dbReference type="InterPro" id="IPR029058">
    <property type="entry name" value="AB_hydrolase_fold"/>
</dbReference>
<dbReference type="Pfam" id="PF03959">
    <property type="entry name" value="FSH1"/>
    <property type="match status" value="1"/>
</dbReference>
<dbReference type="GO" id="GO:0005634">
    <property type="term" value="C:nucleus"/>
    <property type="evidence" value="ECO:0007669"/>
    <property type="project" value="TreeGrafter"/>
</dbReference>
<evidence type="ECO:0000256" key="1">
    <source>
        <dbReference type="ARBA" id="ARBA00022801"/>
    </source>
</evidence>
<accession>A0A6B2LGS5</accession>
<sequence>MKLLALHGYRQSANLFEKRMQSAKVLCGKEDVGECYFLNGPYFLEGIKISNESNYAAGYGWCTISVLDELAPKTWPNISQYKGLQETIQLIKKEWETKGPFDGVLGFSQGGLMGSILCHLQESQQFPPFKFAIMIGAYIPSASPWKELYQQQHKCSVPTLHIYGQNDPLIPPEWSKLHAQYFLNPVLWEHDGGHVIPKDKNKTINNFLKQFL</sequence>
<evidence type="ECO:0000313" key="3">
    <source>
        <dbReference type="EMBL" id="NDV35948.1"/>
    </source>
</evidence>
<dbReference type="EMBL" id="GIBP01006979">
    <property type="protein sequence ID" value="NDV35948.1"/>
    <property type="molecule type" value="Transcribed_RNA"/>
</dbReference>
<evidence type="ECO:0000259" key="2">
    <source>
        <dbReference type="Pfam" id="PF03959"/>
    </source>
</evidence>
<reference evidence="3" key="1">
    <citation type="journal article" date="2020" name="J. Eukaryot. Microbiol.">
        <title>De novo Sequencing, Assembly and Annotation of the Transcriptome for the Free-Living Testate Amoeba Arcella intermedia.</title>
        <authorList>
            <person name="Ribeiro G.M."/>
            <person name="Porfirio-Sousa A.L."/>
            <person name="Maurer-Alcala X.X."/>
            <person name="Katz L.A."/>
            <person name="Lahr D.J.G."/>
        </authorList>
    </citation>
    <scope>NUCLEOTIDE SEQUENCE</scope>
</reference>
<dbReference type="InterPro" id="IPR005645">
    <property type="entry name" value="FSH-like_dom"/>
</dbReference>
<protein>
    <recommendedName>
        <fullName evidence="2">Serine hydrolase domain-containing protein</fullName>
    </recommendedName>
</protein>
<dbReference type="GO" id="GO:0016787">
    <property type="term" value="F:hydrolase activity"/>
    <property type="evidence" value="ECO:0007669"/>
    <property type="project" value="UniProtKB-KW"/>
</dbReference>
<dbReference type="AlphaFoldDB" id="A0A6B2LGS5"/>
<feature type="domain" description="Serine hydrolase" evidence="2">
    <location>
        <begin position="2"/>
        <end position="202"/>
    </location>
</feature>
<proteinExistence type="predicted"/>
<organism evidence="3">
    <name type="scientific">Arcella intermedia</name>
    <dbReference type="NCBI Taxonomy" id="1963864"/>
    <lineage>
        <taxon>Eukaryota</taxon>
        <taxon>Amoebozoa</taxon>
        <taxon>Tubulinea</taxon>
        <taxon>Elardia</taxon>
        <taxon>Arcellinida</taxon>
        <taxon>Sphaerothecina</taxon>
        <taxon>Arcellidae</taxon>
        <taxon>Arcella</taxon>
    </lineage>
</organism>
<dbReference type="PANTHER" id="PTHR48070">
    <property type="entry name" value="ESTERASE OVCA2"/>
    <property type="match status" value="1"/>
</dbReference>
<dbReference type="Gene3D" id="3.40.50.1820">
    <property type="entry name" value="alpha/beta hydrolase"/>
    <property type="match status" value="1"/>
</dbReference>
<dbReference type="SUPFAM" id="SSF53474">
    <property type="entry name" value="alpha/beta-Hydrolases"/>
    <property type="match status" value="1"/>
</dbReference>
<dbReference type="PANTHER" id="PTHR48070:SF6">
    <property type="entry name" value="ESTERASE OVCA2"/>
    <property type="match status" value="1"/>
</dbReference>
<name>A0A6B2LGS5_9EUKA</name>
<dbReference type="InterPro" id="IPR050593">
    <property type="entry name" value="LovG"/>
</dbReference>